<evidence type="ECO:0000313" key="2">
    <source>
        <dbReference type="Proteomes" id="UP001364224"/>
    </source>
</evidence>
<dbReference type="RefSeq" id="WP_334483103.1">
    <property type="nucleotide sequence ID" value="NZ_JAZHRV010000001.1"/>
</dbReference>
<name>A0ABU8BFG1_9BRAD</name>
<accession>A0ABU8BFG1</accession>
<keyword evidence="2" id="KW-1185">Reference proteome</keyword>
<gene>
    <name evidence="1" type="ORF">V1286_004739</name>
</gene>
<organism evidence="1 2">
    <name type="scientific">Bradyrhizobium algeriense</name>
    <dbReference type="NCBI Taxonomy" id="634784"/>
    <lineage>
        <taxon>Bacteria</taxon>
        <taxon>Pseudomonadati</taxon>
        <taxon>Pseudomonadota</taxon>
        <taxon>Alphaproteobacteria</taxon>
        <taxon>Hyphomicrobiales</taxon>
        <taxon>Nitrobacteraceae</taxon>
        <taxon>Bradyrhizobium</taxon>
    </lineage>
</organism>
<protein>
    <submittedName>
        <fullName evidence="1">Uncharacterized protein</fullName>
    </submittedName>
</protein>
<reference evidence="1 2" key="1">
    <citation type="submission" date="2024-02" db="EMBL/GenBank/DDBJ databases">
        <title>Adaptive strategies in a cosmopolitan and abundant soil bacterium.</title>
        <authorList>
            <person name="Carini P."/>
        </authorList>
    </citation>
    <scope>NUCLEOTIDE SEQUENCE [LARGE SCALE GENOMIC DNA]</scope>
    <source>
        <strain evidence="1 2">AZCC 1608</strain>
    </source>
</reference>
<comment type="caution">
    <text evidence="1">The sequence shown here is derived from an EMBL/GenBank/DDBJ whole genome shotgun (WGS) entry which is preliminary data.</text>
</comment>
<dbReference type="EMBL" id="JAZHRV010000001">
    <property type="protein sequence ID" value="MEH2557210.1"/>
    <property type="molecule type" value="Genomic_DNA"/>
</dbReference>
<sequence>MKNTAVTGVAERLKRLPRCHRIAHLRALIGLQPVGCGRRDELSELLRDEISSTSSE</sequence>
<dbReference type="Proteomes" id="UP001364224">
    <property type="component" value="Unassembled WGS sequence"/>
</dbReference>
<evidence type="ECO:0000313" key="1">
    <source>
        <dbReference type="EMBL" id="MEH2557210.1"/>
    </source>
</evidence>
<proteinExistence type="predicted"/>